<dbReference type="EMBL" id="JBHUFV010000080">
    <property type="protein sequence ID" value="MFD1939160.1"/>
    <property type="molecule type" value="Genomic_DNA"/>
</dbReference>
<keyword evidence="3" id="KW-1185">Reference proteome</keyword>
<sequence length="100" mass="10360">MRISPVIPTVASLLLAALWGLSVFAGWGLEAFCTDGETSVACAERLDSVSTLSGLFAVLAAFLTVSAWLFPARFAVLIGSAVLAWVIAEGVLFVGGMLAQ</sequence>
<keyword evidence="1" id="KW-0472">Membrane</keyword>
<name>A0ABW4TE01_9ACTN</name>
<accession>A0ABW4TE01</accession>
<feature type="transmembrane region" description="Helical" evidence="1">
    <location>
        <begin position="77"/>
        <end position="99"/>
    </location>
</feature>
<reference evidence="3" key="1">
    <citation type="journal article" date="2019" name="Int. J. Syst. Evol. Microbiol.">
        <title>The Global Catalogue of Microorganisms (GCM) 10K type strain sequencing project: providing services to taxonomists for standard genome sequencing and annotation.</title>
        <authorList>
            <consortium name="The Broad Institute Genomics Platform"/>
            <consortium name="The Broad Institute Genome Sequencing Center for Infectious Disease"/>
            <person name="Wu L."/>
            <person name="Ma J."/>
        </authorList>
    </citation>
    <scope>NUCLEOTIDE SEQUENCE [LARGE SCALE GENOMIC DNA]</scope>
    <source>
        <strain evidence="3">ICMP 6774ER</strain>
    </source>
</reference>
<dbReference type="Proteomes" id="UP001597368">
    <property type="component" value="Unassembled WGS sequence"/>
</dbReference>
<evidence type="ECO:0000256" key="1">
    <source>
        <dbReference type="SAM" id="Phobius"/>
    </source>
</evidence>
<gene>
    <name evidence="2" type="ORF">ACFSKW_47640</name>
</gene>
<proteinExistence type="predicted"/>
<organism evidence="2 3">
    <name type="scientific">Nonomuraea mangrovi</name>
    <dbReference type="NCBI Taxonomy" id="2316207"/>
    <lineage>
        <taxon>Bacteria</taxon>
        <taxon>Bacillati</taxon>
        <taxon>Actinomycetota</taxon>
        <taxon>Actinomycetes</taxon>
        <taxon>Streptosporangiales</taxon>
        <taxon>Streptosporangiaceae</taxon>
        <taxon>Nonomuraea</taxon>
    </lineage>
</organism>
<dbReference type="RefSeq" id="WP_379581245.1">
    <property type="nucleotide sequence ID" value="NZ_JBHUFV010000080.1"/>
</dbReference>
<evidence type="ECO:0000313" key="3">
    <source>
        <dbReference type="Proteomes" id="UP001597368"/>
    </source>
</evidence>
<keyword evidence="1" id="KW-1133">Transmembrane helix</keyword>
<keyword evidence="1" id="KW-0812">Transmembrane</keyword>
<evidence type="ECO:0000313" key="2">
    <source>
        <dbReference type="EMBL" id="MFD1939160.1"/>
    </source>
</evidence>
<feature type="transmembrane region" description="Helical" evidence="1">
    <location>
        <begin position="49"/>
        <end position="70"/>
    </location>
</feature>
<protein>
    <submittedName>
        <fullName evidence="2">Uncharacterized protein</fullName>
    </submittedName>
</protein>
<comment type="caution">
    <text evidence="2">The sequence shown here is derived from an EMBL/GenBank/DDBJ whole genome shotgun (WGS) entry which is preliminary data.</text>
</comment>